<comment type="caution">
    <text evidence="1">The sequence shown here is derived from an EMBL/GenBank/DDBJ whole genome shotgun (WGS) entry which is preliminary data.</text>
</comment>
<protein>
    <submittedName>
        <fullName evidence="1">Uncharacterized protein</fullName>
    </submittedName>
</protein>
<proteinExistence type="predicted"/>
<reference evidence="1 2" key="1">
    <citation type="journal article" date="2018" name="Nat. Ecol. Evol.">
        <title>Genomic signatures of mitonuclear coevolution across populations of Tigriopus californicus.</title>
        <authorList>
            <person name="Barreto F.S."/>
            <person name="Watson E.T."/>
            <person name="Lima T.G."/>
            <person name="Willett C.S."/>
            <person name="Edmands S."/>
            <person name="Li W."/>
            <person name="Burton R.S."/>
        </authorList>
    </citation>
    <scope>NUCLEOTIDE SEQUENCE [LARGE SCALE GENOMIC DNA]</scope>
    <source>
        <strain evidence="1 2">San Diego</strain>
    </source>
</reference>
<accession>A0A553N730</accession>
<dbReference type="Proteomes" id="UP000318571">
    <property type="component" value="Chromosome 8"/>
</dbReference>
<dbReference type="InterPro" id="IPR032675">
    <property type="entry name" value="LRR_dom_sf"/>
</dbReference>
<dbReference type="AlphaFoldDB" id="A0A553N730"/>
<sequence>MSGAHVKRLAALKPFTGGGLGLCSGHGWPASSCASDESPLGGSSGALGAGVPSLTDLCYQRLLAPAQLSTFEEEVLCGGAWLPPTFFSDAVRLCLVQNRTLLLRLLLKHWPEPLLSLRSILPAPLGCDMQWPLHLIRVFLDGLIHVPRTLTTLDLRGFEIHDHDFLKNYKDLLCDPMSAQLDVHIHLDIHIKYANDYSNWIDVLGANRFFKIARLTTFLGINSIATDSILDYVDKRHLDSLRIKGYELTNMDMCLLETSLSSFRHLLTLDLSRHIQTVRELSIGDNPLGKNIDSVLELIKEMPQLVLLDIQDCGILESQVLLLAHYIKSHLQNLASLNMAGHLWSRDVIISSIPLLFHSSMLQTIVFPIYGLSDLHFRFKNRSDILRRQNLPQMLEPIAGMSSDFKAIENAIFALFENGLELRLDVESFAMLVVRICFPLSDNISKFGQGDPAVFVGIKDVERVDDFFHKHVSKRPDERGMD</sequence>
<gene>
    <name evidence="1" type="ORF">TCAL_11575</name>
</gene>
<keyword evidence="2" id="KW-1185">Reference proteome</keyword>
<dbReference type="SUPFAM" id="SSF52047">
    <property type="entry name" value="RNI-like"/>
    <property type="match status" value="1"/>
</dbReference>
<name>A0A553N730_TIGCA</name>
<evidence type="ECO:0000313" key="2">
    <source>
        <dbReference type="Proteomes" id="UP000318571"/>
    </source>
</evidence>
<dbReference type="EMBL" id="VCGU01000459">
    <property type="protein sequence ID" value="TRY61236.1"/>
    <property type="molecule type" value="Genomic_DNA"/>
</dbReference>
<organism evidence="1 2">
    <name type="scientific">Tigriopus californicus</name>
    <name type="common">Marine copepod</name>
    <dbReference type="NCBI Taxonomy" id="6832"/>
    <lineage>
        <taxon>Eukaryota</taxon>
        <taxon>Metazoa</taxon>
        <taxon>Ecdysozoa</taxon>
        <taxon>Arthropoda</taxon>
        <taxon>Crustacea</taxon>
        <taxon>Multicrustacea</taxon>
        <taxon>Hexanauplia</taxon>
        <taxon>Copepoda</taxon>
        <taxon>Harpacticoida</taxon>
        <taxon>Harpacticidae</taxon>
        <taxon>Tigriopus</taxon>
    </lineage>
</organism>
<evidence type="ECO:0000313" key="1">
    <source>
        <dbReference type="EMBL" id="TRY61236.1"/>
    </source>
</evidence>
<dbReference type="Gene3D" id="3.80.10.10">
    <property type="entry name" value="Ribonuclease Inhibitor"/>
    <property type="match status" value="1"/>
</dbReference>